<proteinExistence type="predicted"/>
<gene>
    <name evidence="1" type="ordered locus">Sfum_1137</name>
</gene>
<dbReference type="HOGENOM" id="CLU_885455_0_0_7"/>
<name>A0LHC8_SYNFM</name>
<dbReference type="KEGG" id="sfu:Sfum_1137"/>
<dbReference type="Proteomes" id="UP000001784">
    <property type="component" value="Chromosome"/>
</dbReference>
<organism evidence="1 2">
    <name type="scientific">Syntrophobacter fumaroxidans (strain DSM 10017 / MPOB)</name>
    <dbReference type="NCBI Taxonomy" id="335543"/>
    <lineage>
        <taxon>Bacteria</taxon>
        <taxon>Pseudomonadati</taxon>
        <taxon>Thermodesulfobacteriota</taxon>
        <taxon>Syntrophobacteria</taxon>
        <taxon>Syntrophobacterales</taxon>
        <taxon>Syntrophobacteraceae</taxon>
        <taxon>Syntrophobacter</taxon>
    </lineage>
</organism>
<dbReference type="AlphaFoldDB" id="A0LHC8"/>
<accession>A0LHC8</accession>
<protein>
    <submittedName>
        <fullName evidence="1">Uncharacterized protein</fullName>
    </submittedName>
</protein>
<keyword evidence="2" id="KW-1185">Reference proteome</keyword>
<evidence type="ECO:0000313" key="1">
    <source>
        <dbReference type="EMBL" id="ABK16830.1"/>
    </source>
</evidence>
<reference evidence="1 2" key="1">
    <citation type="submission" date="2006-10" db="EMBL/GenBank/DDBJ databases">
        <title>Complete sequence of Syntrophobacter fumaroxidans MPOB.</title>
        <authorList>
            <consortium name="US DOE Joint Genome Institute"/>
            <person name="Copeland A."/>
            <person name="Lucas S."/>
            <person name="Lapidus A."/>
            <person name="Barry K."/>
            <person name="Detter J.C."/>
            <person name="Glavina del Rio T."/>
            <person name="Hammon N."/>
            <person name="Israni S."/>
            <person name="Pitluck S."/>
            <person name="Goltsman E.G."/>
            <person name="Martinez M."/>
            <person name="Schmutz J."/>
            <person name="Larimer F."/>
            <person name="Land M."/>
            <person name="Hauser L."/>
            <person name="Kyrpides N."/>
            <person name="Kim E."/>
            <person name="Boone D.R."/>
            <person name="Brockman F."/>
            <person name="Culley D."/>
            <person name="Ferry J."/>
            <person name="Gunsalus R."/>
            <person name="McInerney M.J."/>
            <person name="Morrison M."/>
            <person name="Plugge C."/>
            <person name="Rohlin L."/>
            <person name="Scholten J."/>
            <person name="Sieber J."/>
            <person name="Stams A.J.M."/>
            <person name="Worm P."/>
            <person name="Henstra A.M."/>
            <person name="Richardson P."/>
        </authorList>
    </citation>
    <scope>NUCLEOTIDE SEQUENCE [LARGE SCALE GENOMIC DNA]</scope>
    <source>
        <strain evidence="2">DSM 10017 / MPOB</strain>
    </source>
</reference>
<sequence length="314" mass="35113">MMEILPSGIPLRALLTLLTWSLLSIVSIESTAGVRPVFWFPAEEQSPDTSRKDNFPREVEGDIETLFRHGPFLLTVKKVPEGGRFKVEVRKDGRTLYGDESHYTAPPVDIVEDLPHKGCSTLVAYCFSGGAHCCTRAILCTICGPEESMTVFDLSNLTELIISPRGSGEPPEVSLLDYQFAYYHARDASLWFPFSQSPAMERLLVYGNGGWRVDRPGENKGFYERIMARNGCMEKVRIPAPRAEGEEALEMAAQAIECAYYAMMAGEDTDVPGKILKDRLPRAWQSEFVSLLQDIKRAVADFSAIRKSYKSQGR</sequence>
<dbReference type="EMBL" id="CP000478">
    <property type="protein sequence ID" value="ABK16830.1"/>
    <property type="molecule type" value="Genomic_DNA"/>
</dbReference>
<evidence type="ECO:0000313" key="2">
    <source>
        <dbReference type="Proteomes" id="UP000001784"/>
    </source>
</evidence>
<dbReference type="InParanoid" id="A0LHC8"/>